<evidence type="ECO:0000313" key="2">
    <source>
        <dbReference type="EMBL" id="ESA22665.1"/>
    </source>
</evidence>
<dbReference type="eggNOG" id="KOG0192">
    <property type="taxonomic scope" value="Eukaryota"/>
</dbReference>
<dbReference type="SUPFAM" id="SSF56112">
    <property type="entry name" value="Protein kinase-like (PK-like)"/>
    <property type="match status" value="1"/>
</dbReference>
<dbReference type="GO" id="GO:0007165">
    <property type="term" value="P:signal transduction"/>
    <property type="evidence" value="ECO:0007669"/>
    <property type="project" value="TreeGrafter"/>
</dbReference>
<feature type="non-terminal residue" evidence="2">
    <location>
        <position position="1"/>
    </location>
</feature>
<dbReference type="PROSITE" id="PS50011">
    <property type="entry name" value="PROTEIN_KINASE_DOM"/>
    <property type="match status" value="1"/>
</dbReference>
<dbReference type="GO" id="GO:0004672">
    <property type="term" value="F:protein kinase activity"/>
    <property type="evidence" value="ECO:0007669"/>
    <property type="project" value="InterPro"/>
</dbReference>
<accession>U9UQK7</accession>
<dbReference type="InterPro" id="IPR000719">
    <property type="entry name" value="Prot_kinase_dom"/>
</dbReference>
<dbReference type="Gene3D" id="1.10.510.10">
    <property type="entry name" value="Transferase(Phosphotransferase) domain 1"/>
    <property type="match status" value="1"/>
</dbReference>
<dbReference type="InterPro" id="IPR050167">
    <property type="entry name" value="Ser_Thr_protein_kinase"/>
</dbReference>
<evidence type="ECO:0000259" key="1">
    <source>
        <dbReference type="PROSITE" id="PS50011"/>
    </source>
</evidence>
<sequence>KIALKCLNNSQNISNKFLNEIKAYSLEGTDWSILATYGMSQVPDTKDYVMVLQYVEGGTLKDCINMNFETLPWEEKLEMLAIIAGGLEEIHQNQLVHRDFHVCNILYEANIMGFNIYISDMGLCGEVDNEDETKIYGVLPYVAPEVLNEKPYTRAADIYSFGMVMYFVATGRQPFADCDHDKNLAFSICNGTRPVIYESEASKCYIDLMKKCWDSNPDNRPSANEIRELIELYQHSYTMDALTFKRIRSIKKEQQHYEIRSQFKEAEEYRKKNLLTFESRKSINNVKADYTSQLLNPLVPDNNNEFSDNNAVGDLFLKHVEHPKNNNNEFSDDIAVGEMLLQHMMQTDS</sequence>
<dbReference type="AlphaFoldDB" id="U9UQK7"/>
<reference evidence="2" key="1">
    <citation type="submission" date="2013-07" db="EMBL/GenBank/DDBJ databases">
        <title>The genome of an arbuscular mycorrhizal fungus provides insights into the evolution of the oldest plant symbiosis.</title>
        <authorList>
            <consortium name="DOE Joint Genome Institute"/>
            <person name="Tisserant E."/>
            <person name="Malbreil M."/>
            <person name="Kuo A."/>
            <person name="Kohler A."/>
            <person name="Symeonidi A."/>
            <person name="Balestrini R."/>
            <person name="Charron P."/>
            <person name="Duensing N."/>
            <person name="Frei-dit-Frey N."/>
            <person name="Gianinazzi-Pearson V."/>
            <person name="Gilbert B."/>
            <person name="Handa Y."/>
            <person name="Hijri M."/>
            <person name="Kaul R."/>
            <person name="Kawaguchi M."/>
            <person name="Krajinski F."/>
            <person name="Lammers P."/>
            <person name="Lapierre D."/>
            <person name="Masclaux F.G."/>
            <person name="Murat C."/>
            <person name="Morin E."/>
            <person name="Ndikumana S."/>
            <person name="Pagni M."/>
            <person name="Petitpierre D."/>
            <person name="Requena N."/>
            <person name="Rosikiewicz P."/>
            <person name="Riley R."/>
            <person name="Saito K."/>
            <person name="San Clemente H."/>
            <person name="Shapiro H."/>
            <person name="van Tuinen D."/>
            <person name="Becard G."/>
            <person name="Bonfante P."/>
            <person name="Paszkowski U."/>
            <person name="Shachar-Hill Y."/>
            <person name="Young J.P."/>
            <person name="Sanders I.R."/>
            <person name="Henrissat B."/>
            <person name="Rensing S.A."/>
            <person name="Grigoriev I.V."/>
            <person name="Corradi N."/>
            <person name="Roux C."/>
            <person name="Martin F."/>
        </authorList>
    </citation>
    <scope>NUCLEOTIDE SEQUENCE</scope>
    <source>
        <strain evidence="2">DAOM 197198</strain>
    </source>
</reference>
<proteinExistence type="predicted"/>
<dbReference type="GO" id="GO:0005737">
    <property type="term" value="C:cytoplasm"/>
    <property type="evidence" value="ECO:0007669"/>
    <property type="project" value="TreeGrafter"/>
</dbReference>
<gene>
    <name evidence="2" type="ORF">GLOINDRAFT_112325</name>
</gene>
<dbReference type="EMBL" id="KI275388">
    <property type="protein sequence ID" value="ESA22665.1"/>
    <property type="molecule type" value="Genomic_DNA"/>
</dbReference>
<dbReference type="InterPro" id="IPR001245">
    <property type="entry name" value="Ser-Thr/Tyr_kinase_cat_dom"/>
</dbReference>
<dbReference type="Pfam" id="PF07714">
    <property type="entry name" value="PK_Tyr_Ser-Thr"/>
    <property type="match status" value="1"/>
</dbReference>
<dbReference type="PANTHER" id="PTHR23257">
    <property type="entry name" value="SERINE-THREONINE PROTEIN KINASE"/>
    <property type="match status" value="1"/>
</dbReference>
<protein>
    <recommendedName>
        <fullName evidence="1">Protein kinase domain-containing protein</fullName>
    </recommendedName>
</protein>
<dbReference type="VEuPathDB" id="FungiDB:RhiirFUN_000212"/>
<name>U9UQK7_RHIID</name>
<feature type="domain" description="Protein kinase" evidence="1">
    <location>
        <begin position="1"/>
        <end position="238"/>
    </location>
</feature>
<dbReference type="PANTHER" id="PTHR23257:SF963">
    <property type="entry name" value="AT08303P"/>
    <property type="match status" value="1"/>
</dbReference>
<dbReference type="GO" id="GO:0005524">
    <property type="term" value="F:ATP binding"/>
    <property type="evidence" value="ECO:0007669"/>
    <property type="project" value="InterPro"/>
</dbReference>
<organism evidence="2">
    <name type="scientific">Rhizophagus irregularis (strain DAOM 181602 / DAOM 197198 / MUCL 43194)</name>
    <name type="common">Arbuscular mycorrhizal fungus</name>
    <name type="synonym">Glomus intraradices</name>
    <dbReference type="NCBI Taxonomy" id="747089"/>
    <lineage>
        <taxon>Eukaryota</taxon>
        <taxon>Fungi</taxon>
        <taxon>Fungi incertae sedis</taxon>
        <taxon>Mucoromycota</taxon>
        <taxon>Glomeromycotina</taxon>
        <taxon>Glomeromycetes</taxon>
        <taxon>Glomerales</taxon>
        <taxon>Glomeraceae</taxon>
        <taxon>Rhizophagus</taxon>
    </lineage>
</organism>
<dbReference type="HOGENOM" id="CLU_000288_7_0_1"/>
<dbReference type="InterPro" id="IPR011009">
    <property type="entry name" value="Kinase-like_dom_sf"/>
</dbReference>